<dbReference type="Ensembl" id="ENSCPBT00000028587.1">
    <property type="protein sequence ID" value="ENSCPBP00000024260.1"/>
    <property type="gene ID" value="ENSCPBG00000017314.1"/>
</dbReference>
<protein>
    <submittedName>
        <fullName evidence="1">Uncharacterized protein</fullName>
    </submittedName>
</protein>
<sequence>GMGAGQDAPLAKGAGPRRRLEAAAMGESRILSRAEALQLGPGWRHACHALICAPCPGRLFGRVPLRHAVLVGGPGAGGLS</sequence>
<dbReference type="Gene3D" id="3.90.79.10">
    <property type="entry name" value="Nucleoside Triphosphate Pyrophosphohydrolase"/>
    <property type="match status" value="1"/>
</dbReference>
<reference evidence="1" key="1">
    <citation type="submission" date="2025-08" db="UniProtKB">
        <authorList>
            <consortium name="Ensembl"/>
        </authorList>
    </citation>
    <scope>IDENTIFICATION</scope>
</reference>
<evidence type="ECO:0000313" key="1">
    <source>
        <dbReference type="Ensembl" id="ENSCPBP00000024260.1"/>
    </source>
</evidence>
<evidence type="ECO:0000313" key="2">
    <source>
        <dbReference type="Proteomes" id="UP000694380"/>
    </source>
</evidence>
<keyword evidence="2" id="KW-1185">Reference proteome</keyword>
<accession>A0A8C3P8R7</accession>
<reference evidence="1" key="2">
    <citation type="submission" date="2025-09" db="UniProtKB">
        <authorList>
            <consortium name="Ensembl"/>
        </authorList>
    </citation>
    <scope>IDENTIFICATION</scope>
</reference>
<dbReference type="AlphaFoldDB" id="A0A8C3P8R7"/>
<proteinExistence type="predicted"/>
<organism evidence="1 2">
    <name type="scientific">Chrysemys picta bellii</name>
    <name type="common">Western painted turtle</name>
    <name type="synonym">Emys bellii</name>
    <dbReference type="NCBI Taxonomy" id="8478"/>
    <lineage>
        <taxon>Eukaryota</taxon>
        <taxon>Metazoa</taxon>
        <taxon>Chordata</taxon>
        <taxon>Craniata</taxon>
        <taxon>Vertebrata</taxon>
        <taxon>Euteleostomi</taxon>
        <taxon>Archelosauria</taxon>
        <taxon>Testudinata</taxon>
        <taxon>Testudines</taxon>
        <taxon>Cryptodira</taxon>
        <taxon>Durocryptodira</taxon>
        <taxon>Testudinoidea</taxon>
        <taxon>Emydidae</taxon>
        <taxon>Chrysemys</taxon>
    </lineage>
</organism>
<dbReference type="Proteomes" id="UP000694380">
    <property type="component" value="Unplaced"/>
</dbReference>
<dbReference type="GeneTree" id="ENSGT00950000186333"/>
<name>A0A8C3P8R7_CHRPI</name>